<dbReference type="InterPro" id="IPR036397">
    <property type="entry name" value="RNaseH_sf"/>
</dbReference>
<protein>
    <submittedName>
        <fullName evidence="3">Neuroblastoma-amplified sequence</fullName>
    </submittedName>
</protein>
<dbReference type="AlphaFoldDB" id="A0A183FMG9"/>
<keyword evidence="2" id="KW-1185">Reference proteome</keyword>
<dbReference type="PANTHER" id="PTHR46060:SF1">
    <property type="entry name" value="MARINER MOS1 TRANSPOSASE-LIKE PROTEIN"/>
    <property type="match status" value="1"/>
</dbReference>
<dbReference type="Proteomes" id="UP000050761">
    <property type="component" value="Unassembled WGS sequence"/>
</dbReference>
<dbReference type="GO" id="GO:0003676">
    <property type="term" value="F:nucleic acid binding"/>
    <property type="evidence" value="ECO:0007669"/>
    <property type="project" value="InterPro"/>
</dbReference>
<dbReference type="InterPro" id="IPR001888">
    <property type="entry name" value="Transposase_1"/>
</dbReference>
<sequence length="562" mass="64256">MYSTENVIFEEPTLLNDPDTVEFNGLNDLDVSKCDRSLLERLLESIVWLCRSILVALLAQQALLADEHIDFERLDLDIVDMENVDPHKELSMFLALIDDLRSLPAVVQSDETLWLRQCQLIKEIYEALLANDKAALKQLGVVDTAESIFEKIELGMKISDKDITTLLRESMDAGFGEYTWLAENHHELIRTMEHFEWPVEVDEERLLELVQKDPRHRTCELAEKLECSHSTIAQHVRLDACVSFLTLRQNIAWLENLPTDNEEWVVYLIHTRKCQWLSEGEDRQHQDRNFIQKGDAQCLEELRGVIHWELLPANTAVTSDVYCSQLDRVEAALRGKQDKIFLHDNARLCKRDSEKLLCFVWLIIPNFLAGLNEEDLAVCVSKYVGKYQLLKAPRSWVQIIRNCKNVEDLTMELITQFFFSSTKCCTEEFLGALLEDLPAEKKITAIKCIDRFPSCLRDQLLADPDNDASLFAATKRMAEEMRLPCFKKDAVPVIASLCEHSSVSPSGLLSKVFLPLMSTPSKGKAALAISSLIHLDKFRKELSEGTLVVGTIVVLIRQYLFE</sequence>
<dbReference type="PANTHER" id="PTHR46060">
    <property type="entry name" value="MARINER MOS1 TRANSPOSASE-LIKE PROTEIN"/>
    <property type="match status" value="1"/>
</dbReference>
<evidence type="ECO:0000313" key="1">
    <source>
        <dbReference type="EMBL" id="VDO76980.1"/>
    </source>
</evidence>
<accession>A0A183FMG9</accession>
<dbReference type="WBParaSite" id="HPBE_0000858601-mRNA-1">
    <property type="protein sequence ID" value="HPBE_0000858601-mRNA-1"/>
    <property type="gene ID" value="HPBE_0000858601"/>
</dbReference>
<dbReference type="Pfam" id="PF01359">
    <property type="entry name" value="Transposase_1"/>
    <property type="match status" value="1"/>
</dbReference>
<dbReference type="InterPro" id="IPR052709">
    <property type="entry name" value="Transposase-MT_Hybrid"/>
</dbReference>
<gene>
    <name evidence="1" type="ORF">HPBE_LOCUS8587</name>
</gene>
<evidence type="ECO:0000313" key="3">
    <source>
        <dbReference type="WBParaSite" id="HPBE_0000858601-mRNA-1"/>
    </source>
</evidence>
<proteinExistence type="predicted"/>
<organism evidence="2 3">
    <name type="scientific">Heligmosomoides polygyrus</name>
    <name type="common">Parasitic roundworm</name>
    <dbReference type="NCBI Taxonomy" id="6339"/>
    <lineage>
        <taxon>Eukaryota</taxon>
        <taxon>Metazoa</taxon>
        <taxon>Ecdysozoa</taxon>
        <taxon>Nematoda</taxon>
        <taxon>Chromadorea</taxon>
        <taxon>Rhabditida</taxon>
        <taxon>Rhabditina</taxon>
        <taxon>Rhabditomorpha</taxon>
        <taxon>Strongyloidea</taxon>
        <taxon>Heligmosomidae</taxon>
        <taxon>Heligmosomoides</taxon>
    </lineage>
</organism>
<evidence type="ECO:0000313" key="2">
    <source>
        <dbReference type="Proteomes" id="UP000050761"/>
    </source>
</evidence>
<reference evidence="1 2" key="1">
    <citation type="submission" date="2018-11" db="EMBL/GenBank/DDBJ databases">
        <authorList>
            <consortium name="Pathogen Informatics"/>
        </authorList>
    </citation>
    <scope>NUCLEOTIDE SEQUENCE [LARGE SCALE GENOMIC DNA]</scope>
</reference>
<accession>A0A3P7XQC7</accession>
<dbReference type="Gene3D" id="3.30.420.10">
    <property type="entry name" value="Ribonuclease H-like superfamily/Ribonuclease H"/>
    <property type="match status" value="1"/>
</dbReference>
<reference evidence="3" key="2">
    <citation type="submission" date="2019-09" db="UniProtKB">
        <authorList>
            <consortium name="WormBaseParasite"/>
        </authorList>
    </citation>
    <scope>IDENTIFICATION</scope>
</reference>
<dbReference type="OrthoDB" id="5874622at2759"/>
<name>A0A183FMG9_HELPZ</name>
<dbReference type="EMBL" id="UZAH01026195">
    <property type="protein sequence ID" value="VDO76980.1"/>
    <property type="molecule type" value="Genomic_DNA"/>
</dbReference>